<keyword evidence="2" id="KW-0732">Signal</keyword>
<dbReference type="Pfam" id="PF00775">
    <property type="entry name" value="Dioxygenase_C"/>
    <property type="match status" value="1"/>
</dbReference>
<reference evidence="4 5" key="1">
    <citation type="submission" date="2016-10" db="EMBL/GenBank/DDBJ databases">
        <title>The genome sequence of Colletotrichum fioriniae PJ7.</title>
        <authorList>
            <person name="Baroncelli R."/>
        </authorList>
    </citation>
    <scope>NUCLEOTIDE SEQUENCE [LARGE SCALE GENOMIC DNA]</scope>
    <source>
        <strain evidence="4 5">IMI 309622</strain>
    </source>
</reference>
<dbReference type="AlphaFoldDB" id="A0AAJ0DZ59"/>
<dbReference type="CDD" id="cd03457">
    <property type="entry name" value="intradiol_dioxygenase_like"/>
    <property type="match status" value="1"/>
</dbReference>
<evidence type="ECO:0000256" key="1">
    <source>
        <dbReference type="SAM" id="MobiDB-lite"/>
    </source>
</evidence>
<proteinExistence type="predicted"/>
<accession>A0AAJ0DZ59</accession>
<dbReference type="InterPro" id="IPR015889">
    <property type="entry name" value="Intradiol_dOase_core"/>
</dbReference>
<dbReference type="PANTHER" id="PTHR34315:SF4">
    <property type="entry name" value="INTRADIOL RING-CLEAVAGE DIOXYGENASES DOMAIN-CONTAINING PROTEIN"/>
    <property type="match status" value="1"/>
</dbReference>
<gene>
    <name evidence="4" type="ORF">CCOS01_10052</name>
</gene>
<dbReference type="GO" id="GO:0008199">
    <property type="term" value="F:ferric iron binding"/>
    <property type="evidence" value="ECO:0007669"/>
    <property type="project" value="InterPro"/>
</dbReference>
<evidence type="ECO:0000313" key="4">
    <source>
        <dbReference type="EMBL" id="KAK1522340.1"/>
    </source>
</evidence>
<feature type="compositionally biased region" description="Low complexity" evidence="1">
    <location>
        <begin position="320"/>
        <end position="329"/>
    </location>
</feature>
<dbReference type="Gene3D" id="2.60.130.10">
    <property type="entry name" value="Aromatic compound dioxygenase"/>
    <property type="match status" value="1"/>
</dbReference>
<feature type="region of interest" description="Disordered" evidence="1">
    <location>
        <begin position="318"/>
        <end position="349"/>
    </location>
</feature>
<evidence type="ECO:0000259" key="3">
    <source>
        <dbReference type="Pfam" id="PF00775"/>
    </source>
</evidence>
<keyword evidence="5" id="KW-1185">Reference proteome</keyword>
<dbReference type="InterPro" id="IPR000627">
    <property type="entry name" value="Intradiol_dOase_C"/>
</dbReference>
<dbReference type="EMBL" id="MOOE01000010">
    <property type="protein sequence ID" value="KAK1522340.1"/>
    <property type="molecule type" value="Genomic_DNA"/>
</dbReference>
<organism evidence="4 5">
    <name type="scientific">Colletotrichum costaricense</name>
    <dbReference type="NCBI Taxonomy" id="1209916"/>
    <lineage>
        <taxon>Eukaryota</taxon>
        <taxon>Fungi</taxon>
        <taxon>Dikarya</taxon>
        <taxon>Ascomycota</taxon>
        <taxon>Pezizomycotina</taxon>
        <taxon>Sordariomycetes</taxon>
        <taxon>Hypocreomycetidae</taxon>
        <taxon>Glomerellales</taxon>
        <taxon>Glomerellaceae</taxon>
        <taxon>Colletotrichum</taxon>
        <taxon>Colletotrichum acutatum species complex</taxon>
    </lineage>
</organism>
<dbReference type="PANTHER" id="PTHR34315">
    <property type="match status" value="1"/>
</dbReference>
<comment type="caution">
    <text evidence="4">The sequence shown here is derived from an EMBL/GenBank/DDBJ whole genome shotgun (WGS) entry which is preliminary data.</text>
</comment>
<feature type="domain" description="Intradiol ring-cleavage dioxygenases" evidence="3">
    <location>
        <begin position="92"/>
        <end position="226"/>
    </location>
</feature>
<dbReference type="GO" id="GO:0016702">
    <property type="term" value="F:oxidoreductase activity, acting on single donors with incorporation of molecular oxygen, incorporation of two atoms of oxygen"/>
    <property type="evidence" value="ECO:0007669"/>
    <property type="project" value="InterPro"/>
</dbReference>
<evidence type="ECO:0000256" key="2">
    <source>
        <dbReference type="SAM" id="SignalP"/>
    </source>
</evidence>
<feature type="signal peptide" evidence="2">
    <location>
        <begin position="1"/>
        <end position="17"/>
    </location>
</feature>
<name>A0AAJ0DZ59_9PEZI</name>
<sequence length="349" mass="37788">MKLSTVAISAFASLALAHKEVAPGVVKRHADLSKRCASGAAKFKQKRFEKRQEEASLNKRSGNSSYTIVTEGPYYDTLQNDTCVLAPDVTAGPYYWPRSETLRQDMTEDQVGVPLILDVGVLDMATCEPLPNALVAFWHCNSTGSYSSFTGRDPNTDFRELLESLNVTDFEIGTTDLHTDDTTWLRGMWPSNDEGILEMKTIFPGFYIQRSIHIHAQGTPGIQLLFTDWVLHSNGTVKTGNTNSIGQLYFNESISQEIMALEPYVSHTEINRTTNDVDSVYSSGLANGYNPVIDIVPLDGSDITQGMVGYITIGIDTENSPSLSGPESEQGGGGGSPSGSAMPSGTAPA</sequence>
<evidence type="ECO:0000313" key="5">
    <source>
        <dbReference type="Proteomes" id="UP001240678"/>
    </source>
</evidence>
<dbReference type="RefSeq" id="XP_060311373.1">
    <property type="nucleotide sequence ID" value="XM_060458208.1"/>
</dbReference>
<feature type="chain" id="PRO_5042559683" evidence="2">
    <location>
        <begin position="18"/>
        <end position="349"/>
    </location>
</feature>
<protein>
    <submittedName>
        <fullName evidence="4">Protocatechuate 3</fullName>
    </submittedName>
</protein>
<dbReference type="Proteomes" id="UP001240678">
    <property type="component" value="Unassembled WGS sequence"/>
</dbReference>
<feature type="compositionally biased region" description="Low complexity" evidence="1">
    <location>
        <begin position="338"/>
        <end position="349"/>
    </location>
</feature>
<dbReference type="SUPFAM" id="SSF49482">
    <property type="entry name" value="Aromatic compound dioxygenase"/>
    <property type="match status" value="1"/>
</dbReference>
<dbReference type="GeneID" id="85341755"/>